<evidence type="ECO:0000256" key="11">
    <source>
        <dbReference type="ARBA" id="ARBA00023146"/>
    </source>
</evidence>
<evidence type="ECO:0000256" key="6">
    <source>
        <dbReference type="ARBA" id="ARBA00022741"/>
    </source>
</evidence>
<dbReference type="SMART" id="SM00863">
    <property type="entry name" value="tRNA_SAD"/>
    <property type="match status" value="1"/>
</dbReference>
<dbReference type="GO" id="GO:0005737">
    <property type="term" value="C:cytoplasm"/>
    <property type="evidence" value="ECO:0007669"/>
    <property type="project" value="UniProtKB-SubCell"/>
</dbReference>
<dbReference type="FunFam" id="3.30.980.10:FF:000005">
    <property type="entry name" value="Threonyl-tRNA synthetase, mitochondrial"/>
    <property type="match status" value="1"/>
</dbReference>
<feature type="binding site" evidence="13">
    <location>
        <position position="336"/>
    </location>
    <ligand>
        <name>Zn(2+)</name>
        <dbReference type="ChEBI" id="CHEBI:29105"/>
        <note>catalytic</note>
    </ligand>
</feature>
<keyword evidence="4 13" id="KW-0436">Ligase</keyword>
<dbReference type="NCBIfam" id="TIGR00418">
    <property type="entry name" value="thrS"/>
    <property type="match status" value="1"/>
</dbReference>
<keyword evidence="2 13" id="KW-0963">Cytoplasm</keyword>
<proteinExistence type="inferred from homology"/>
<dbReference type="InterPro" id="IPR002314">
    <property type="entry name" value="aa-tRNA-synt_IIb"/>
</dbReference>
<dbReference type="Gene3D" id="3.30.930.10">
    <property type="entry name" value="Bira Bifunctional Protein, Domain 2"/>
    <property type="match status" value="1"/>
</dbReference>
<dbReference type="Gene3D" id="3.40.50.800">
    <property type="entry name" value="Anticodon-binding domain"/>
    <property type="match status" value="1"/>
</dbReference>
<evidence type="ECO:0000313" key="17">
    <source>
        <dbReference type="Proteomes" id="UP000463975"/>
    </source>
</evidence>
<keyword evidence="17" id="KW-1185">Reference proteome</keyword>
<dbReference type="InterPro" id="IPR045864">
    <property type="entry name" value="aa-tRNA-synth_II/BPL/LPL"/>
</dbReference>
<dbReference type="HAMAP" id="MF_00184">
    <property type="entry name" value="Thr_tRNA_synth"/>
    <property type="match status" value="1"/>
</dbReference>
<dbReference type="EMBL" id="CP047652">
    <property type="protein sequence ID" value="QHI95082.1"/>
    <property type="molecule type" value="Genomic_DNA"/>
</dbReference>
<accession>A0A6P1NHE4</accession>
<dbReference type="GO" id="GO:0046872">
    <property type="term" value="F:metal ion binding"/>
    <property type="evidence" value="ECO:0007669"/>
    <property type="project" value="UniProtKB-KW"/>
</dbReference>
<evidence type="ECO:0000259" key="15">
    <source>
        <dbReference type="PROSITE" id="PS51880"/>
    </source>
</evidence>
<dbReference type="FunFam" id="3.30.54.20:FF:000002">
    <property type="entry name" value="Threonine--tRNA ligase"/>
    <property type="match status" value="1"/>
</dbReference>
<dbReference type="InterPro" id="IPR033728">
    <property type="entry name" value="ThrRS_core"/>
</dbReference>
<dbReference type="PRINTS" id="PR01047">
    <property type="entry name" value="TRNASYNTHTHR"/>
</dbReference>
<dbReference type="CDD" id="cd01667">
    <property type="entry name" value="TGS_ThrRS"/>
    <property type="match status" value="1"/>
</dbReference>
<dbReference type="Gene3D" id="3.30.54.20">
    <property type="match status" value="1"/>
</dbReference>
<dbReference type="PANTHER" id="PTHR11451">
    <property type="entry name" value="THREONINE-TRNA LIGASE"/>
    <property type="match status" value="1"/>
</dbReference>
<dbReference type="SUPFAM" id="SSF55186">
    <property type="entry name" value="ThrRS/AlaRS common domain"/>
    <property type="match status" value="1"/>
</dbReference>
<dbReference type="InterPro" id="IPR006195">
    <property type="entry name" value="aa-tRNA-synth_II"/>
</dbReference>
<dbReference type="Proteomes" id="UP000463975">
    <property type="component" value="Chromosome"/>
</dbReference>
<feature type="binding site" evidence="13">
    <location>
        <position position="513"/>
    </location>
    <ligand>
        <name>Zn(2+)</name>
        <dbReference type="ChEBI" id="CHEBI:29105"/>
        <note>catalytic</note>
    </ligand>
</feature>
<comment type="catalytic activity">
    <reaction evidence="12 13">
        <text>tRNA(Thr) + L-threonine + ATP = L-threonyl-tRNA(Thr) + AMP + diphosphate + H(+)</text>
        <dbReference type="Rhea" id="RHEA:24624"/>
        <dbReference type="Rhea" id="RHEA-COMP:9670"/>
        <dbReference type="Rhea" id="RHEA-COMP:9704"/>
        <dbReference type="ChEBI" id="CHEBI:15378"/>
        <dbReference type="ChEBI" id="CHEBI:30616"/>
        <dbReference type="ChEBI" id="CHEBI:33019"/>
        <dbReference type="ChEBI" id="CHEBI:57926"/>
        <dbReference type="ChEBI" id="CHEBI:78442"/>
        <dbReference type="ChEBI" id="CHEBI:78534"/>
        <dbReference type="ChEBI" id="CHEBI:456215"/>
        <dbReference type="EC" id="6.1.1.3"/>
    </reaction>
</comment>
<sequence>MPAITLPDGSLRTFDGAVTGTVIAQSIGPALARAALAMEVDGKICDLSATITQDAKIRFITRKDEESLDLIRHDTAHVLAEAVQELWPGTQVTIGPSIKDGFYYDFARDKPFTPEDFDAIEKKMHEIIKRGTPFQREVWDRNEAIKFFEARGEHFKAELIRDLPETEEISIYRQGEWLDLCRGPHLPSTAEVGTAFKLMRVAGAYWRGDHRNPMLTRIYGTAWRDKKELNAHLLRLEEAEKRDHRRIGREMDLFHIQEEAVGQIFWHKKGWRLYSTLQDFMRRAQERHDYQEVRTPQLVDRNLWEASGHWDKYRENMFIASIEDENTTLALKPMNCPCHVQIFRHGLRSYRELPLRMAEFGACHRYEPSGSLHGIMRVRGFTQDDAHIFCTEDQIADETARFVSMLAEVYKDLGFENFQVKFSDRPDVRAGSDDVWDRAENSLKKACEMAGVGFELNPGEGAFYGPKLEFVLTDAIGREWQCGTLQVDYVLPERLDATYIGEDSARHRPVMLHRAILGSFERFLGILIEQYSGKFPLWLAPTQVVVTSIVTDAADYAQEVATSLRKAGIQVEVDTRNEKINAKIREHSLARVPVILVVGRREAEEKTVAMRRLGGKNQDIMSLDEAVLTLANEATPPDVKRERGETLS</sequence>
<dbReference type="GO" id="GO:0004829">
    <property type="term" value="F:threonine-tRNA ligase activity"/>
    <property type="evidence" value="ECO:0007669"/>
    <property type="project" value="UniProtKB-UniRule"/>
</dbReference>
<evidence type="ECO:0000256" key="5">
    <source>
        <dbReference type="ARBA" id="ARBA00022723"/>
    </source>
</evidence>
<dbReference type="InterPro" id="IPR004095">
    <property type="entry name" value="TGS"/>
</dbReference>
<evidence type="ECO:0000256" key="1">
    <source>
        <dbReference type="ARBA" id="ARBA00008226"/>
    </source>
</evidence>
<feature type="binding site" evidence="13">
    <location>
        <position position="387"/>
    </location>
    <ligand>
        <name>Zn(2+)</name>
        <dbReference type="ChEBI" id="CHEBI:29105"/>
        <note>catalytic</note>
    </ligand>
</feature>
<dbReference type="PROSITE" id="PS50862">
    <property type="entry name" value="AA_TRNA_LIGASE_II"/>
    <property type="match status" value="1"/>
</dbReference>
<keyword evidence="11 13" id="KW-0030">Aminoacyl-tRNA synthetase</keyword>
<keyword evidence="8 13" id="KW-0067">ATP-binding</keyword>
<dbReference type="SUPFAM" id="SSF81271">
    <property type="entry name" value="TGS-like"/>
    <property type="match status" value="1"/>
</dbReference>
<comment type="subcellular location">
    <subcellularLocation>
        <location evidence="13">Cytoplasm</location>
    </subcellularLocation>
</comment>
<dbReference type="Pfam" id="PF00587">
    <property type="entry name" value="tRNA-synt_2b"/>
    <property type="match status" value="1"/>
</dbReference>
<dbReference type="AlphaFoldDB" id="A0A6P1NHE4"/>
<dbReference type="InterPro" id="IPR018163">
    <property type="entry name" value="Thr/Ala-tRNA-synth_IIc_edit"/>
</dbReference>
<dbReference type="GO" id="GO:0005524">
    <property type="term" value="F:ATP binding"/>
    <property type="evidence" value="ECO:0007669"/>
    <property type="project" value="UniProtKB-UniRule"/>
</dbReference>
<dbReference type="InterPro" id="IPR004154">
    <property type="entry name" value="Anticodon-bd"/>
</dbReference>
<dbReference type="GO" id="GO:0000049">
    <property type="term" value="F:tRNA binding"/>
    <property type="evidence" value="ECO:0007669"/>
    <property type="project" value="UniProtKB-KW"/>
</dbReference>
<keyword evidence="7 13" id="KW-0862">Zinc</keyword>
<dbReference type="PROSITE" id="PS51880">
    <property type="entry name" value="TGS"/>
    <property type="match status" value="1"/>
</dbReference>
<evidence type="ECO:0000256" key="4">
    <source>
        <dbReference type="ARBA" id="ARBA00022598"/>
    </source>
</evidence>
<dbReference type="InterPro" id="IPR012676">
    <property type="entry name" value="TGS-like"/>
</dbReference>
<evidence type="ECO:0000256" key="10">
    <source>
        <dbReference type="ARBA" id="ARBA00022917"/>
    </source>
</evidence>
<feature type="domain" description="Aminoacyl-transfer RNA synthetases class-II family profile" evidence="14">
    <location>
        <begin position="270"/>
        <end position="536"/>
    </location>
</feature>
<dbReference type="Pfam" id="PF02824">
    <property type="entry name" value="TGS"/>
    <property type="match status" value="1"/>
</dbReference>
<keyword evidence="6 13" id="KW-0547">Nucleotide-binding</keyword>
<evidence type="ECO:0000313" key="16">
    <source>
        <dbReference type="EMBL" id="QHI95082.1"/>
    </source>
</evidence>
<name>A0A6P1NHE4_9PROT</name>
<dbReference type="FunFam" id="3.40.50.800:FF:000001">
    <property type="entry name" value="Threonine--tRNA ligase"/>
    <property type="match status" value="1"/>
</dbReference>
<evidence type="ECO:0000256" key="7">
    <source>
        <dbReference type="ARBA" id="ARBA00022833"/>
    </source>
</evidence>
<dbReference type="Pfam" id="PF07973">
    <property type="entry name" value="tRNA_SAD"/>
    <property type="match status" value="1"/>
</dbReference>
<dbReference type="Gene3D" id="3.30.980.10">
    <property type="entry name" value="Threonyl-trna Synthetase, Chain A, domain 2"/>
    <property type="match status" value="1"/>
</dbReference>
<gene>
    <name evidence="13 16" type="primary">thrS</name>
    <name evidence="16" type="ORF">GT348_01100</name>
</gene>
<evidence type="ECO:0000256" key="8">
    <source>
        <dbReference type="ARBA" id="ARBA00022840"/>
    </source>
</evidence>
<dbReference type="FunFam" id="3.30.930.10:FF:000002">
    <property type="entry name" value="Threonine--tRNA ligase"/>
    <property type="match status" value="1"/>
</dbReference>
<dbReference type="InterPro" id="IPR012947">
    <property type="entry name" value="tRNA_SAD"/>
</dbReference>
<comment type="caution">
    <text evidence="13">Lacks conserved residue(s) required for the propagation of feature annotation.</text>
</comment>
<dbReference type="KEGG" id="bomb:GT348_01100"/>
<dbReference type="Gene3D" id="3.10.20.30">
    <property type="match status" value="1"/>
</dbReference>
<dbReference type="InterPro" id="IPR047246">
    <property type="entry name" value="ThrRS_anticodon"/>
</dbReference>
<dbReference type="Pfam" id="PF03129">
    <property type="entry name" value="HGTP_anticodon"/>
    <property type="match status" value="1"/>
</dbReference>
<evidence type="ECO:0000256" key="13">
    <source>
        <dbReference type="HAMAP-Rule" id="MF_00184"/>
    </source>
</evidence>
<protein>
    <recommendedName>
        <fullName evidence="13">Threonine--tRNA ligase</fullName>
        <ecNumber evidence="13">6.1.1.3</ecNumber>
    </recommendedName>
    <alternativeName>
        <fullName evidence="13">Threonyl-tRNA synthetase</fullName>
        <shortName evidence="13">ThrRS</shortName>
    </alternativeName>
</protein>
<evidence type="ECO:0000256" key="9">
    <source>
        <dbReference type="ARBA" id="ARBA00022884"/>
    </source>
</evidence>
<keyword evidence="10 13" id="KW-0648">Protein biosynthesis</keyword>
<keyword evidence="3 13" id="KW-0820">tRNA-binding</keyword>
<dbReference type="SUPFAM" id="SSF55681">
    <property type="entry name" value="Class II aaRS and biotin synthetases"/>
    <property type="match status" value="1"/>
</dbReference>
<reference evidence="16 17" key="1">
    <citation type="submission" date="2020-01" db="EMBL/GenBank/DDBJ databases">
        <title>Genome sequencing of strain KACC 21507.</title>
        <authorList>
            <person name="Heo J."/>
            <person name="Kim S.-J."/>
            <person name="Kim J.-S."/>
            <person name="Hong S.-B."/>
            <person name="Kwon S.-W."/>
        </authorList>
    </citation>
    <scope>NUCLEOTIDE SEQUENCE [LARGE SCALE GENOMIC DNA]</scope>
    <source>
        <strain evidence="16 17">KACC 21507</strain>
    </source>
</reference>
<dbReference type="EC" id="6.1.1.3" evidence="13"/>
<dbReference type="GO" id="GO:0006435">
    <property type="term" value="P:threonyl-tRNA aminoacylation"/>
    <property type="evidence" value="ECO:0007669"/>
    <property type="project" value="UniProtKB-UniRule"/>
</dbReference>
<dbReference type="CDD" id="cd00860">
    <property type="entry name" value="ThrRS_anticodon"/>
    <property type="match status" value="1"/>
</dbReference>
<dbReference type="CDD" id="cd00771">
    <property type="entry name" value="ThrRS_core"/>
    <property type="match status" value="1"/>
</dbReference>
<evidence type="ECO:0000256" key="3">
    <source>
        <dbReference type="ARBA" id="ARBA00022555"/>
    </source>
</evidence>
<dbReference type="PANTHER" id="PTHR11451:SF44">
    <property type="entry name" value="THREONINE--TRNA LIGASE, CHLOROPLASTIC_MITOCHONDRIAL 2"/>
    <property type="match status" value="1"/>
</dbReference>
<dbReference type="FunFam" id="3.10.20.30:FF:000005">
    <property type="entry name" value="Threonine--tRNA ligase"/>
    <property type="match status" value="1"/>
</dbReference>
<dbReference type="SUPFAM" id="SSF52954">
    <property type="entry name" value="Class II aaRS ABD-related"/>
    <property type="match status" value="1"/>
</dbReference>
<comment type="similarity">
    <text evidence="1 13">Belongs to the class-II aminoacyl-tRNA synthetase family.</text>
</comment>
<evidence type="ECO:0000256" key="2">
    <source>
        <dbReference type="ARBA" id="ARBA00022490"/>
    </source>
</evidence>
<dbReference type="RefSeq" id="WP_160618160.1">
    <property type="nucleotide sequence ID" value="NZ_CP047652.1"/>
</dbReference>
<keyword evidence="9 13" id="KW-0694">RNA-binding</keyword>
<comment type="cofactor">
    <cofactor evidence="13">
        <name>Zn(2+)</name>
        <dbReference type="ChEBI" id="CHEBI:29105"/>
    </cofactor>
    <text evidence="13">Binds 1 zinc ion per subunit.</text>
</comment>
<evidence type="ECO:0000256" key="12">
    <source>
        <dbReference type="ARBA" id="ARBA00049515"/>
    </source>
</evidence>
<organism evidence="16 17">
    <name type="scientific">Aristophania vespae</name>
    <dbReference type="NCBI Taxonomy" id="2697033"/>
    <lineage>
        <taxon>Bacteria</taxon>
        <taxon>Pseudomonadati</taxon>
        <taxon>Pseudomonadota</taxon>
        <taxon>Alphaproteobacteria</taxon>
        <taxon>Acetobacterales</taxon>
        <taxon>Acetobacteraceae</taxon>
        <taxon>Aristophania</taxon>
    </lineage>
</organism>
<feature type="domain" description="TGS" evidence="15">
    <location>
        <begin position="1"/>
        <end position="61"/>
    </location>
</feature>
<keyword evidence="5 13" id="KW-0479">Metal-binding</keyword>
<dbReference type="InterPro" id="IPR012675">
    <property type="entry name" value="Beta-grasp_dom_sf"/>
</dbReference>
<dbReference type="InterPro" id="IPR002320">
    <property type="entry name" value="Thr-tRNA-ligase_IIa"/>
</dbReference>
<dbReference type="InterPro" id="IPR036621">
    <property type="entry name" value="Anticodon-bd_dom_sf"/>
</dbReference>
<evidence type="ECO:0000259" key="14">
    <source>
        <dbReference type="PROSITE" id="PS50862"/>
    </source>
</evidence>
<comment type="subunit">
    <text evidence="13">Homodimer.</text>
</comment>